<keyword evidence="1" id="KW-0175">Coiled coil</keyword>
<name>A0A699I4D4_TANCI</name>
<feature type="compositionally biased region" description="Polar residues" evidence="2">
    <location>
        <begin position="14"/>
        <end position="35"/>
    </location>
</feature>
<proteinExistence type="predicted"/>
<dbReference type="AlphaFoldDB" id="A0A699I4D4"/>
<dbReference type="EMBL" id="BKCJ010258841">
    <property type="protein sequence ID" value="GEZ26567.1"/>
    <property type="molecule type" value="Genomic_DNA"/>
</dbReference>
<sequence>MLIQHPTEVDDDSGQPTKPQHTLTTASPSHISSGPTTLVVDETVHEERVDRVERAATTAASLDAEQDNGDRPAQTRFMNHLSQELTDLEVRRTDLEITHLKKRVKRLEKKRKSRTPQLKRRLFKVKIESSVVKSLGDQEDASNQWRNDQDEGISFVQDAEIQGRYGHDIESNTASTSITTVSINITTVEPITTQEQERLGFEAAVRLQAELDEEERQRIAKQLRGYSFDEIKTLFETTIRRANTIESEVDRAVPELAARSSKRDAEE</sequence>
<organism evidence="3">
    <name type="scientific">Tanacetum cinerariifolium</name>
    <name type="common">Dalmatian daisy</name>
    <name type="synonym">Chrysanthemum cinerariifolium</name>
    <dbReference type="NCBI Taxonomy" id="118510"/>
    <lineage>
        <taxon>Eukaryota</taxon>
        <taxon>Viridiplantae</taxon>
        <taxon>Streptophyta</taxon>
        <taxon>Embryophyta</taxon>
        <taxon>Tracheophyta</taxon>
        <taxon>Spermatophyta</taxon>
        <taxon>Magnoliopsida</taxon>
        <taxon>eudicotyledons</taxon>
        <taxon>Gunneridae</taxon>
        <taxon>Pentapetalae</taxon>
        <taxon>asterids</taxon>
        <taxon>campanulids</taxon>
        <taxon>Asterales</taxon>
        <taxon>Asteraceae</taxon>
        <taxon>Asteroideae</taxon>
        <taxon>Anthemideae</taxon>
        <taxon>Anthemidinae</taxon>
        <taxon>Tanacetum</taxon>
    </lineage>
</organism>
<evidence type="ECO:0000256" key="2">
    <source>
        <dbReference type="SAM" id="MobiDB-lite"/>
    </source>
</evidence>
<feature type="coiled-coil region" evidence="1">
    <location>
        <begin position="78"/>
        <end position="110"/>
    </location>
</feature>
<protein>
    <submittedName>
        <fullName evidence="3">Uncharacterized protein</fullName>
    </submittedName>
</protein>
<comment type="caution">
    <text evidence="3">The sequence shown here is derived from an EMBL/GenBank/DDBJ whole genome shotgun (WGS) entry which is preliminary data.</text>
</comment>
<evidence type="ECO:0000256" key="1">
    <source>
        <dbReference type="SAM" id="Coils"/>
    </source>
</evidence>
<feature type="region of interest" description="Disordered" evidence="2">
    <location>
        <begin position="1"/>
        <end position="35"/>
    </location>
</feature>
<accession>A0A699I4D4</accession>
<gene>
    <name evidence="3" type="ORF">Tci_498540</name>
</gene>
<evidence type="ECO:0000313" key="3">
    <source>
        <dbReference type="EMBL" id="GEZ26567.1"/>
    </source>
</evidence>
<reference evidence="3" key="1">
    <citation type="journal article" date="2019" name="Sci. Rep.">
        <title>Draft genome of Tanacetum cinerariifolium, the natural source of mosquito coil.</title>
        <authorList>
            <person name="Yamashiro T."/>
            <person name="Shiraishi A."/>
            <person name="Satake H."/>
            <person name="Nakayama K."/>
        </authorList>
    </citation>
    <scope>NUCLEOTIDE SEQUENCE</scope>
</reference>